<keyword evidence="3" id="KW-1185">Reference proteome</keyword>
<evidence type="ECO:0000256" key="1">
    <source>
        <dbReference type="SAM" id="SignalP"/>
    </source>
</evidence>
<dbReference type="RefSeq" id="WP_020370640.1">
    <property type="nucleotide sequence ID" value="NZ_APJW01000004.1"/>
</dbReference>
<organism evidence="2 3">
    <name type="scientific">Chlamydia ibidis 10-1398/6</name>
    <dbReference type="NCBI Taxonomy" id="1046581"/>
    <lineage>
        <taxon>Bacteria</taxon>
        <taxon>Pseudomonadati</taxon>
        <taxon>Chlamydiota</taxon>
        <taxon>Chlamydiia</taxon>
        <taxon>Chlamydiales</taxon>
        <taxon>Chlamydiaceae</taxon>
        <taxon>Chlamydia/Chlamydophila group</taxon>
        <taxon>Chlamydia</taxon>
    </lineage>
</organism>
<evidence type="ECO:0000313" key="2">
    <source>
        <dbReference type="EMBL" id="EQM62277.1"/>
    </source>
</evidence>
<feature type="chain" id="PRO_5045706557" evidence="1">
    <location>
        <begin position="22"/>
        <end position="341"/>
    </location>
</feature>
<evidence type="ECO:0000313" key="3">
    <source>
        <dbReference type="Proteomes" id="UP000016064"/>
    </source>
</evidence>
<dbReference type="Proteomes" id="UP000016064">
    <property type="component" value="Unassembled WGS sequence"/>
</dbReference>
<feature type="signal peptide" evidence="1">
    <location>
        <begin position="1"/>
        <end position="21"/>
    </location>
</feature>
<comment type="caution">
    <text evidence="2">The sequence shown here is derived from an EMBL/GenBank/DDBJ whole genome shotgun (WGS) entry which is preliminary data.</text>
</comment>
<protein>
    <submittedName>
        <fullName evidence="2">Uncharacterized protein</fullName>
    </submittedName>
</protein>
<dbReference type="EMBL" id="APJW01000004">
    <property type="protein sequence ID" value="EQM62277.1"/>
    <property type="molecule type" value="Genomic_DNA"/>
</dbReference>
<keyword evidence="1" id="KW-0732">Signal</keyword>
<gene>
    <name evidence="2" type="ORF">H359_1049</name>
</gene>
<name>A0ABN0MYH1_9CHLA</name>
<reference evidence="2 3" key="1">
    <citation type="submission" date="2013-07" db="EMBL/GenBank/DDBJ databases">
        <title>Isolation of a new Chlamydia species from the feral Sacred Ibis (Threskiornis aethiopicus): Chlamydia ibidis.</title>
        <authorList>
            <person name="Vorimore F."/>
            <person name="Hsia R.-C."/>
            <person name="Huot-Creasy H."/>
            <person name="Bastian S."/>
            <person name="Deruyter L."/>
            <person name="Passet A."/>
            <person name="Sachse K."/>
            <person name="Bavoil P."/>
            <person name="Myers G."/>
            <person name="Laroucau K."/>
        </authorList>
    </citation>
    <scope>NUCLEOTIDE SEQUENCE [LARGE SCALE GENOMIC DNA]</scope>
    <source>
        <strain evidence="2 3">10-1398/6</strain>
    </source>
</reference>
<proteinExistence type="predicted"/>
<accession>A0ABN0MYH1</accession>
<sequence length="341" mass="39177">MQSYMFTLLCLASLVSLVSFDAVNARKRHAYHIAIEKKESFLRAQHSACAEISYQNKVKRLNSGEKISKEKEVTSGDKFAKVSVTRKRKYRSLKVPFSQPPNNSRFNLYALLQESPEEYHNPVSWYSIFLRLLRLAYVDTQCIPPGTETKIIHSLLDRKAEIMEGAKVYGVDIIETLTLPLEEADLLYTVLKGSKKAQPLLNFLHYEEKQPKYCNLNLIFMDPLLLNAVVNHADAYRDIELCRRKIWDNVKMQEEMVKNSGQNAILDIFKTRTVFRAELQEKVQILLSRYDLLELAGSKVFDYTLGSAGDYIFLLDPDTGVPSRCLCQKKILSNQKSRIHG</sequence>